<keyword evidence="1" id="KW-1133">Transmembrane helix</keyword>
<organism evidence="2 3">
    <name type="scientific">Komarekiella delphini-convector SJRDD-AB1</name>
    <dbReference type="NCBI Taxonomy" id="2593771"/>
    <lineage>
        <taxon>Bacteria</taxon>
        <taxon>Bacillati</taxon>
        <taxon>Cyanobacteriota</taxon>
        <taxon>Cyanophyceae</taxon>
        <taxon>Nostocales</taxon>
        <taxon>Nostocaceae</taxon>
        <taxon>Komarekiella</taxon>
        <taxon>Komarekiella delphini-convector</taxon>
    </lineage>
</organism>
<gene>
    <name evidence="2" type="ORF">FNW02_33040</name>
</gene>
<feature type="transmembrane region" description="Helical" evidence="1">
    <location>
        <begin position="7"/>
        <end position="29"/>
    </location>
</feature>
<proteinExistence type="predicted"/>
<sequence length="77" mass="8570">MPKPKVLLDLLEKAVEIAIFIGLIILAIYKFDIDVMEATFYLLLAAIISPFSKIDKPAKRTLLTCGFIGGILIGYFH</sequence>
<feature type="transmembrane region" description="Helical" evidence="1">
    <location>
        <begin position="35"/>
        <end position="54"/>
    </location>
</feature>
<keyword evidence="1" id="KW-0472">Membrane</keyword>
<evidence type="ECO:0000313" key="3">
    <source>
        <dbReference type="Proteomes" id="UP001165986"/>
    </source>
</evidence>
<comment type="caution">
    <text evidence="2">The sequence shown here is derived from an EMBL/GenBank/DDBJ whole genome shotgun (WGS) entry which is preliminary data.</text>
</comment>
<dbReference type="Proteomes" id="UP001165986">
    <property type="component" value="Unassembled WGS sequence"/>
</dbReference>
<evidence type="ECO:0000256" key="1">
    <source>
        <dbReference type="SAM" id="Phobius"/>
    </source>
</evidence>
<evidence type="ECO:0000313" key="2">
    <source>
        <dbReference type="EMBL" id="MBD6620479.1"/>
    </source>
</evidence>
<dbReference type="RefSeq" id="WP_191761776.1">
    <property type="nucleotide sequence ID" value="NZ_VJXY01000067.1"/>
</dbReference>
<accession>A0AA40T3X1</accession>
<keyword evidence="3" id="KW-1185">Reference proteome</keyword>
<name>A0AA40T3X1_9NOST</name>
<protein>
    <submittedName>
        <fullName evidence="2">Uncharacterized protein</fullName>
    </submittedName>
</protein>
<dbReference type="EMBL" id="VJXY01000067">
    <property type="protein sequence ID" value="MBD6620479.1"/>
    <property type="molecule type" value="Genomic_DNA"/>
</dbReference>
<dbReference type="AlphaFoldDB" id="A0AA40T3X1"/>
<reference evidence="2" key="1">
    <citation type="submission" date="2019-07" db="EMBL/GenBank/DDBJ databases">
        <title>Toxilogical consequences of a new and cryptic species of cyanobacteria (Komarekiella delphini-convector) recovered from the epidermis of a bottlenose dolphin and 1500 ft. in the air.</title>
        <authorList>
            <person name="Brown A.O."/>
            <person name="Dvorak P."/>
            <person name="Villanueva C.D."/>
            <person name="Foss A.J."/>
            <person name="Garvey A.D."/>
            <person name="Gibson Q.A."/>
            <person name="Johansen J.R."/>
            <person name="Casamatta D.A."/>
        </authorList>
    </citation>
    <scope>NUCLEOTIDE SEQUENCE</scope>
    <source>
        <strain evidence="2">SJRDD-AB1</strain>
    </source>
</reference>
<keyword evidence="1" id="KW-0812">Transmembrane</keyword>